<dbReference type="SUPFAM" id="SSF55347">
    <property type="entry name" value="Glyceraldehyde-3-phosphate dehydrogenase-like, C-terminal domain"/>
    <property type="match status" value="1"/>
</dbReference>
<dbReference type="InterPro" id="IPR019796">
    <property type="entry name" value="G6P_DH_AS"/>
</dbReference>
<evidence type="ECO:0000256" key="6">
    <source>
        <dbReference type="ARBA" id="ARBA00023277"/>
    </source>
</evidence>
<dbReference type="GO" id="GO:0050661">
    <property type="term" value="F:NADP binding"/>
    <property type="evidence" value="ECO:0007669"/>
    <property type="project" value="UniProtKB-UniRule"/>
</dbReference>
<evidence type="ECO:0000256" key="5">
    <source>
        <dbReference type="ARBA" id="ARBA00023002"/>
    </source>
</evidence>
<feature type="active site" description="Proton acceptor" evidence="7">
    <location>
        <position position="293"/>
    </location>
</feature>
<dbReference type="HAMAP" id="MF_00966">
    <property type="entry name" value="G6PD"/>
    <property type="match status" value="1"/>
</dbReference>
<dbReference type="Proteomes" id="UP000249066">
    <property type="component" value="Unassembled WGS sequence"/>
</dbReference>
<dbReference type="GO" id="GO:0004345">
    <property type="term" value="F:glucose-6-phosphate dehydrogenase activity"/>
    <property type="evidence" value="ECO:0007669"/>
    <property type="project" value="UniProtKB-UniRule"/>
</dbReference>
<feature type="binding site" evidence="7">
    <location>
        <position position="391"/>
    </location>
    <ligand>
        <name>substrate</name>
    </ligand>
</feature>
<dbReference type="InterPro" id="IPR022675">
    <property type="entry name" value="G6P_DH_C"/>
</dbReference>
<evidence type="ECO:0000256" key="2">
    <source>
        <dbReference type="ARBA" id="ARBA00009975"/>
    </source>
</evidence>
<evidence type="ECO:0000259" key="8">
    <source>
        <dbReference type="Pfam" id="PF00479"/>
    </source>
</evidence>
<dbReference type="GO" id="GO:0006006">
    <property type="term" value="P:glucose metabolic process"/>
    <property type="evidence" value="ECO:0007669"/>
    <property type="project" value="UniProtKB-KW"/>
</dbReference>
<feature type="domain" description="Glucose-6-phosphate dehydrogenase C-terminal" evidence="9">
    <location>
        <begin position="242"/>
        <end position="541"/>
    </location>
</feature>
<dbReference type="Gene3D" id="3.40.50.720">
    <property type="entry name" value="NAD(P)-binding Rossmann-like Domain"/>
    <property type="match status" value="1"/>
</dbReference>
<evidence type="ECO:0000256" key="3">
    <source>
        <dbReference type="ARBA" id="ARBA00022526"/>
    </source>
</evidence>
<comment type="similarity">
    <text evidence="2 7">Belongs to the glucose-6-phosphate dehydrogenase family.</text>
</comment>
<dbReference type="PANTHER" id="PTHR23429">
    <property type="entry name" value="GLUCOSE-6-PHOSPHATE 1-DEHYDROGENASE G6PD"/>
    <property type="match status" value="1"/>
</dbReference>
<keyword evidence="6 7" id="KW-0119">Carbohydrate metabolism</keyword>
<protein>
    <recommendedName>
        <fullName evidence="7">Glucose-6-phosphate 1-dehydrogenase</fullName>
        <shortName evidence="7">G6PD</shortName>
        <ecNumber evidence="7">1.1.1.49</ecNumber>
    </recommendedName>
</protein>
<dbReference type="SUPFAM" id="SSF51735">
    <property type="entry name" value="NAD(P)-binding Rossmann-fold domains"/>
    <property type="match status" value="1"/>
</dbReference>
<feature type="binding site" evidence="7">
    <location>
        <position position="269"/>
    </location>
    <ligand>
        <name>substrate</name>
    </ligand>
</feature>
<dbReference type="PRINTS" id="PR00079">
    <property type="entry name" value="G6PDHDRGNASE"/>
</dbReference>
<feature type="binding site" evidence="7">
    <location>
        <position position="288"/>
    </location>
    <ligand>
        <name>substrate</name>
    </ligand>
</feature>
<evidence type="ECO:0000313" key="10">
    <source>
        <dbReference type="EMBL" id="PZO91089.1"/>
    </source>
</evidence>
<dbReference type="PANTHER" id="PTHR23429:SF0">
    <property type="entry name" value="GLUCOSE-6-PHOSPHATE 1-DEHYDROGENASE"/>
    <property type="match status" value="1"/>
</dbReference>
<feature type="binding site" evidence="7">
    <location>
        <position position="102"/>
    </location>
    <ligand>
        <name>NADP(+)</name>
        <dbReference type="ChEBI" id="CHEBI:58349"/>
    </ligand>
</feature>
<dbReference type="NCBIfam" id="NF009492">
    <property type="entry name" value="PRK12853.1-3"/>
    <property type="match status" value="1"/>
</dbReference>
<dbReference type="Pfam" id="PF00479">
    <property type="entry name" value="G6PD_N"/>
    <property type="match status" value="1"/>
</dbReference>
<organism evidence="10 11">
    <name type="scientific">Sphingomonas sanxanigenens</name>
    <dbReference type="NCBI Taxonomy" id="397260"/>
    <lineage>
        <taxon>Bacteria</taxon>
        <taxon>Pseudomonadati</taxon>
        <taxon>Pseudomonadota</taxon>
        <taxon>Alphaproteobacteria</taxon>
        <taxon>Sphingomonadales</taxon>
        <taxon>Sphingomonadaceae</taxon>
        <taxon>Sphingomonas</taxon>
    </lineage>
</organism>
<keyword evidence="5 7" id="KW-0560">Oxidoreductase</keyword>
<name>A0A2W5AFM4_9SPHN</name>
<keyword evidence="4 7" id="KW-0521">NADP</keyword>
<feature type="binding site" evidence="7">
    <location>
        <position position="231"/>
    </location>
    <ligand>
        <name>substrate</name>
    </ligand>
</feature>
<comment type="function">
    <text evidence="7">Catalyzes the oxidation of glucose 6-phosphate to 6-phosphogluconolactone.</text>
</comment>
<evidence type="ECO:0000313" key="11">
    <source>
        <dbReference type="Proteomes" id="UP000249066"/>
    </source>
</evidence>
<dbReference type="EMBL" id="QFNN01000015">
    <property type="protein sequence ID" value="PZO91089.1"/>
    <property type="molecule type" value="Genomic_DNA"/>
</dbReference>
<dbReference type="PIRSF" id="PIRSF000110">
    <property type="entry name" value="G6PD"/>
    <property type="match status" value="1"/>
</dbReference>
<dbReference type="InterPro" id="IPR001282">
    <property type="entry name" value="G6P_DH"/>
</dbReference>
<dbReference type="Gene3D" id="3.30.360.10">
    <property type="entry name" value="Dihydrodipicolinate Reductase, domain 2"/>
    <property type="match status" value="1"/>
</dbReference>
<dbReference type="PROSITE" id="PS00069">
    <property type="entry name" value="G6P_DEHYDROGENASE"/>
    <property type="match status" value="1"/>
</dbReference>
<dbReference type="Pfam" id="PF02781">
    <property type="entry name" value="G6PD_C"/>
    <property type="match status" value="1"/>
</dbReference>
<feature type="domain" description="Glucose-6-phosphate dehydrogenase NAD-binding" evidence="8">
    <location>
        <begin position="65"/>
        <end position="240"/>
    </location>
</feature>
<proteinExistence type="inferred from homology"/>
<evidence type="ECO:0000256" key="1">
    <source>
        <dbReference type="ARBA" id="ARBA00004937"/>
    </source>
</evidence>
<feature type="binding site" evidence="7">
    <location>
        <position position="235"/>
    </location>
    <ligand>
        <name>substrate</name>
    </ligand>
</feature>
<evidence type="ECO:0000259" key="9">
    <source>
        <dbReference type="Pfam" id="PF02781"/>
    </source>
</evidence>
<comment type="catalytic activity">
    <reaction evidence="7">
        <text>D-glucose 6-phosphate + NADP(+) = 6-phospho-D-glucono-1,5-lactone + NADPH + H(+)</text>
        <dbReference type="Rhea" id="RHEA:15841"/>
        <dbReference type="ChEBI" id="CHEBI:15378"/>
        <dbReference type="ChEBI" id="CHEBI:57783"/>
        <dbReference type="ChEBI" id="CHEBI:57955"/>
        <dbReference type="ChEBI" id="CHEBI:58349"/>
        <dbReference type="ChEBI" id="CHEBI:61548"/>
        <dbReference type="EC" id="1.1.1.49"/>
    </reaction>
</comment>
<evidence type="ECO:0000256" key="7">
    <source>
        <dbReference type="HAMAP-Rule" id="MF_00966"/>
    </source>
</evidence>
<accession>A0A2W5AFM4</accession>
<comment type="caution">
    <text evidence="10">The sequence shown here is derived from an EMBL/GenBank/DDBJ whole genome shotgun (WGS) entry which is preliminary data.</text>
</comment>
<comment type="pathway">
    <text evidence="1 7">Carbohydrate degradation; pentose phosphate pathway; D-ribulose 5-phosphate from D-glucose 6-phosphate (oxidative stage): step 1/3.</text>
</comment>
<dbReference type="GO" id="GO:0005829">
    <property type="term" value="C:cytosol"/>
    <property type="evidence" value="ECO:0007669"/>
    <property type="project" value="TreeGrafter"/>
</dbReference>
<gene>
    <name evidence="7 10" type="primary">zwf</name>
    <name evidence="10" type="ORF">DI623_04625</name>
</gene>
<feature type="binding site" evidence="7">
    <location>
        <position position="201"/>
    </location>
    <ligand>
        <name>NADP(+)</name>
        <dbReference type="ChEBI" id="CHEBI:58349"/>
    </ligand>
</feature>
<evidence type="ECO:0000256" key="4">
    <source>
        <dbReference type="ARBA" id="ARBA00022857"/>
    </source>
</evidence>
<reference evidence="10 11" key="1">
    <citation type="submission" date="2017-08" db="EMBL/GenBank/DDBJ databases">
        <title>Infants hospitalized years apart are colonized by the same room-sourced microbial strains.</title>
        <authorList>
            <person name="Brooks B."/>
            <person name="Olm M.R."/>
            <person name="Firek B.A."/>
            <person name="Baker R."/>
            <person name="Thomas B.C."/>
            <person name="Morowitz M.J."/>
            <person name="Banfield J.F."/>
        </authorList>
    </citation>
    <scope>NUCLEOTIDE SEQUENCE [LARGE SCALE GENOMIC DNA]</scope>
    <source>
        <strain evidence="10">S2_018_000_R2_101</strain>
    </source>
</reference>
<sequence length="542" mass="59284">MHCAAFAAPPSSGPTFTLPFVICDSLSSIAKPLSNRTDAPRASLGGCRIRRARKAIVADTYHTIILFGATGDLAHRMLFPSLYNLFVDRLLPDDIAIIASGRTQMDDNAFRADIAAALKTFLPADRYEEESAAAILSRIRYCPVSVGEAADFEKLAGMVGEARDKGVAVYLSTPPSLFAPVAEGLGKAGLSGPNVRIAMEKPIGHDLASSRDVNDGVNAVFAEDQVFRVDHYLGKETVQNLLVLRFGNILFEPLWTSRAIEHVQITVAETVGLEGRVSYYDGVGALKDMVQNHMLQLLALVAMEPPASMDSAAVRDEKVKVLRSLRHMDAASAPQNSVRGQYRSGAVDGQPVKGYEEELGRKSGTETFVAVKAFIDNWRWANVPFYLRTGKRMPSRQSEILIQFRPVPHSIFVGAGKPLQPNAMIIKIQPEENIQLLVMAKQPGLDRHGVETREVALDVSLSIGATGQRRRIAYERLLLDLLEGDPTLFVRRDEVEAAWGWIDSIHDAWAQAGVETKPYTSGTWGPSAAIALTERDGATWHD</sequence>
<comment type="caution">
    <text evidence="7">Lacks conserved residue(s) required for the propagation of feature annotation.</text>
</comment>
<dbReference type="NCBIfam" id="TIGR00871">
    <property type="entry name" value="zwf"/>
    <property type="match status" value="1"/>
</dbReference>
<dbReference type="GO" id="GO:0009051">
    <property type="term" value="P:pentose-phosphate shunt, oxidative branch"/>
    <property type="evidence" value="ECO:0007669"/>
    <property type="project" value="TreeGrafter"/>
</dbReference>
<dbReference type="InterPro" id="IPR036291">
    <property type="entry name" value="NAD(P)-bd_dom_sf"/>
</dbReference>
<keyword evidence="3 7" id="KW-0313">Glucose metabolism</keyword>
<dbReference type="InterPro" id="IPR022674">
    <property type="entry name" value="G6P_DH_NAD-bd"/>
</dbReference>
<dbReference type="UniPathway" id="UPA00115">
    <property type="reaction ID" value="UER00408"/>
</dbReference>
<dbReference type="AlphaFoldDB" id="A0A2W5AFM4"/>
<dbReference type="EC" id="1.1.1.49" evidence="7"/>